<dbReference type="OMA" id="ASINECG"/>
<evidence type="ECO:0000259" key="1">
    <source>
        <dbReference type="Pfam" id="PF03101"/>
    </source>
</evidence>
<dbReference type="PANTHER" id="PTHR47718:SF13">
    <property type="entry name" value="OS09G0290500 PROTEIN"/>
    <property type="match status" value="1"/>
</dbReference>
<reference evidence="2" key="1">
    <citation type="journal article" date="2017" name="Nature">
        <title>The genome of Chenopodium quinoa.</title>
        <authorList>
            <person name="Jarvis D.E."/>
            <person name="Ho Y.S."/>
            <person name="Lightfoot D.J."/>
            <person name="Schmoeckel S.M."/>
            <person name="Li B."/>
            <person name="Borm T.J.A."/>
            <person name="Ohyanagi H."/>
            <person name="Mineta K."/>
            <person name="Michell C.T."/>
            <person name="Saber N."/>
            <person name="Kharbatia N.M."/>
            <person name="Rupper R.R."/>
            <person name="Sharp A.R."/>
            <person name="Dally N."/>
            <person name="Boughton B.A."/>
            <person name="Woo Y.H."/>
            <person name="Gao G."/>
            <person name="Schijlen E.G.W.M."/>
            <person name="Guo X."/>
            <person name="Momin A.A."/>
            <person name="Negrao S."/>
            <person name="Al-Babili S."/>
            <person name="Gehring C."/>
            <person name="Roessner U."/>
            <person name="Jung C."/>
            <person name="Murphy K."/>
            <person name="Arold S.T."/>
            <person name="Gojobori T."/>
            <person name="van der Linden C.G."/>
            <person name="van Loo E.N."/>
            <person name="Jellen E.N."/>
            <person name="Maughan P.J."/>
            <person name="Tester M."/>
        </authorList>
    </citation>
    <scope>NUCLEOTIDE SEQUENCE [LARGE SCALE GENOMIC DNA]</scope>
    <source>
        <strain evidence="2">cv. PI 614886</strain>
    </source>
</reference>
<dbReference type="Gramene" id="AUR62037793-RA">
    <property type="protein sequence ID" value="AUR62037793-RA:cds"/>
    <property type="gene ID" value="AUR62037793"/>
</dbReference>
<organism evidence="2 3">
    <name type="scientific">Chenopodium quinoa</name>
    <name type="common">Quinoa</name>
    <dbReference type="NCBI Taxonomy" id="63459"/>
    <lineage>
        <taxon>Eukaryota</taxon>
        <taxon>Viridiplantae</taxon>
        <taxon>Streptophyta</taxon>
        <taxon>Embryophyta</taxon>
        <taxon>Tracheophyta</taxon>
        <taxon>Spermatophyta</taxon>
        <taxon>Magnoliopsida</taxon>
        <taxon>eudicotyledons</taxon>
        <taxon>Gunneridae</taxon>
        <taxon>Pentapetalae</taxon>
        <taxon>Caryophyllales</taxon>
        <taxon>Chenopodiaceae</taxon>
        <taxon>Chenopodioideae</taxon>
        <taxon>Atripliceae</taxon>
        <taxon>Chenopodium</taxon>
    </lineage>
</organism>
<dbReference type="EnsemblPlants" id="AUR62037793-RA">
    <property type="protein sequence ID" value="AUR62037793-RA:cds"/>
    <property type="gene ID" value="AUR62037793"/>
</dbReference>
<sequence length="337" mass="38072">MLSSEVAEDVCVSLSHSDEGVAMDLINFEEGAGVDIVELCPYEDGVGMDSVGGDGGNMVNLNIIKIDPPPEVGMIFDSWEKANMYYNAFGKQEGFGVVLGQSAYKTLKDGRKVKSAVTWKCECVGFPDTRRRVGGKRLSKELEGEPVATKKSKKCGCEAGMYACLRDHGKWEIVRVELKHKPHQVSPSKSLLVTKYRLKELEKMSYVRRKLHFRDDMVLPAATMHKWLACERNGVENMPFTKKDVNNLMSRVKKLKLKDGDSNAMMNYFLMMQKNNKNFYRIHRLDANGVLQDVFWVDARSRAAYEDFGDVVCFDTTFLLNKYDLPFANIVGVIHHG</sequence>
<dbReference type="RefSeq" id="XP_021775086.1">
    <property type="nucleotide sequence ID" value="XM_021919394.1"/>
</dbReference>
<dbReference type="InterPro" id="IPR004330">
    <property type="entry name" value="FAR1_DNA_bnd_dom"/>
</dbReference>
<dbReference type="OrthoDB" id="1416016at2759"/>
<proteinExistence type="predicted"/>
<keyword evidence="3" id="KW-1185">Reference proteome</keyword>
<evidence type="ECO:0000313" key="3">
    <source>
        <dbReference type="Proteomes" id="UP000596660"/>
    </source>
</evidence>
<accession>A0A803MZF3</accession>
<gene>
    <name evidence="2" type="primary">LOC110738948</name>
</gene>
<dbReference type="KEGG" id="cqi:110738948"/>
<name>A0A803MZF3_CHEQI</name>
<dbReference type="Proteomes" id="UP000596660">
    <property type="component" value="Unplaced"/>
</dbReference>
<protein>
    <recommendedName>
        <fullName evidence="1">FAR1 domain-containing protein</fullName>
    </recommendedName>
</protein>
<feature type="domain" description="FAR1" evidence="1">
    <location>
        <begin position="85"/>
        <end position="184"/>
    </location>
</feature>
<dbReference type="Pfam" id="PF03101">
    <property type="entry name" value="FAR1"/>
    <property type="match status" value="1"/>
</dbReference>
<evidence type="ECO:0000313" key="2">
    <source>
        <dbReference type="EnsemblPlants" id="AUR62037793-RA:cds"/>
    </source>
</evidence>
<dbReference type="GeneID" id="110738948"/>
<reference evidence="2" key="2">
    <citation type="submission" date="2021-03" db="UniProtKB">
        <authorList>
            <consortium name="EnsemblPlants"/>
        </authorList>
    </citation>
    <scope>IDENTIFICATION</scope>
</reference>
<dbReference type="PANTHER" id="PTHR47718">
    <property type="entry name" value="OS01G0519700 PROTEIN"/>
    <property type="match status" value="1"/>
</dbReference>
<dbReference type="AlphaFoldDB" id="A0A803MZF3"/>